<dbReference type="EMBL" id="LR797828">
    <property type="protein sequence ID" value="CAB4242113.1"/>
    <property type="molecule type" value="Genomic_DNA"/>
</dbReference>
<dbReference type="Gene3D" id="1.10.150.20">
    <property type="entry name" value="5' to 3' exonuclease, C-terminal subdomain"/>
    <property type="match status" value="1"/>
</dbReference>
<dbReference type="GO" id="GO:0039693">
    <property type="term" value="P:viral DNA genome replication"/>
    <property type="evidence" value="ECO:0007669"/>
    <property type="project" value="UniProtKB-KW"/>
</dbReference>
<organism evidence="5">
    <name type="scientific">uncultured Caudovirales phage</name>
    <dbReference type="NCBI Taxonomy" id="2100421"/>
    <lineage>
        <taxon>Viruses</taxon>
        <taxon>Duplodnaviria</taxon>
        <taxon>Heunggongvirae</taxon>
        <taxon>Uroviricota</taxon>
        <taxon>Caudoviricetes</taxon>
        <taxon>Peduoviridae</taxon>
        <taxon>Maltschvirus</taxon>
        <taxon>Maltschvirus maltsch</taxon>
    </lineage>
</organism>
<name>A0A6J7WHB5_9CAUD</name>
<dbReference type="GO" id="GO:0003677">
    <property type="term" value="F:DNA binding"/>
    <property type="evidence" value="ECO:0007669"/>
    <property type="project" value="InterPro"/>
</dbReference>
<accession>A0A6J7WHB5</accession>
<reference evidence="5" key="1">
    <citation type="submission" date="2020-05" db="EMBL/GenBank/DDBJ databases">
        <authorList>
            <person name="Chiriac C."/>
            <person name="Salcher M."/>
            <person name="Ghai R."/>
            <person name="Kavagutti S V."/>
        </authorList>
    </citation>
    <scope>NUCLEOTIDE SEQUENCE</scope>
</reference>
<evidence type="ECO:0000259" key="3">
    <source>
        <dbReference type="SMART" id="SM00482"/>
    </source>
</evidence>
<dbReference type="Pfam" id="PF00476">
    <property type="entry name" value="DNA_pol_A"/>
    <property type="match status" value="1"/>
</dbReference>
<dbReference type="GO" id="GO:0003887">
    <property type="term" value="F:DNA-directed DNA polymerase activity"/>
    <property type="evidence" value="ECO:0007669"/>
    <property type="project" value="InterPro"/>
</dbReference>
<dbReference type="PANTHER" id="PTHR10133:SF27">
    <property type="entry name" value="DNA POLYMERASE NU"/>
    <property type="match status" value="1"/>
</dbReference>
<dbReference type="GO" id="GO:0006261">
    <property type="term" value="P:DNA-templated DNA replication"/>
    <property type="evidence" value="ECO:0007669"/>
    <property type="project" value="InterPro"/>
</dbReference>
<dbReference type="SUPFAM" id="SSF56672">
    <property type="entry name" value="DNA/RNA polymerases"/>
    <property type="match status" value="1"/>
</dbReference>
<keyword evidence="2" id="KW-1194">Viral DNA replication</keyword>
<evidence type="ECO:0000256" key="1">
    <source>
        <dbReference type="ARBA" id="ARBA00022705"/>
    </source>
</evidence>
<keyword evidence="1" id="KW-0235">DNA replication</keyword>
<protein>
    <submittedName>
        <fullName evidence="5">Bifunctional 3'-5' exonuclease/DNA polymerase</fullName>
    </submittedName>
</protein>
<dbReference type="GO" id="GO:0006302">
    <property type="term" value="P:double-strand break repair"/>
    <property type="evidence" value="ECO:0007669"/>
    <property type="project" value="TreeGrafter"/>
</dbReference>
<feature type="domain" description="DNA-directed DNA polymerase family A palm" evidence="3">
    <location>
        <begin position="376"/>
        <end position="621"/>
    </location>
</feature>
<dbReference type="GO" id="GO:0004527">
    <property type="term" value="F:exonuclease activity"/>
    <property type="evidence" value="ECO:0007669"/>
    <property type="project" value="UniProtKB-KW"/>
</dbReference>
<keyword evidence="5" id="KW-0378">Hydrolase</keyword>
<evidence type="ECO:0000313" key="4">
    <source>
        <dbReference type="EMBL" id="CAB4242113.1"/>
    </source>
</evidence>
<evidence type="ECO:0000256" key="2">
    <source>
        <dbReference type="ARBA" id="ARBA00023109"/>
    </source>
</evidence>
<proteinExistence type="predicted"/>
<keyword evidence="5" id="KW-0269">Exonuclease</keyword>
<dbReference type="InterPro" id="IPR002298">
    <property type="entry name" value="DNA_polymerase_A"/>
</dbReference>
<keyword evidence="5" id="KW-0540">Nuclease</keyword>
<dbReference type="PANTHER" id="PTHR10133">
    <property type="entry name" value="DNA POLYMERASE I"/>
    <property type="match status" value="1"/>
</dbReference>
<dbReference type="EMBL" id="LR798212">
    <property type="protein sequence ID" value="CAB5187388.1"/>
    <property type="molecule type" value="Genomic_DNA"/>
</dbReference>
<dbReference type="InterPro" id="IPR001098">
    <property type="entry name" value="DNA-dir_DNA_pol_A_palm_dom"/>
</dbReference>
<dbReference type="Gene3D" id="3.30.70.370">
    <property type="match status" value="1"/>
</dbReference>
<dbReference type="InterPro" id="IPR043502">
    <property type="entry name" value="DNA/RNA_pol_sf"/>
</dbReference>
<evidence type="ECO:0000313" key="5">
    <source>
        <dbReference type="EMBL" id="CAB5187388.1"/>
    </source>
</evidence>
<dbReference type="SMART" id="SM00482">
    <property type="entry name" value="POLAc"/>
    <property type="match status" value="1"/>
</dbReference>
<gene>
    <name evidence="5" type="ORF">UFOVP165_39</name>
    <name evidence="4" type="ORF">UFOVP72_26</name>
</gene>
<sequence>MTILWVDFETRSKCDLPSRGVYNYAQDLSTEVLCMSYAFDEGEVTTWTPDQPFPDAVAKHTGQIRAHNAAFERLIFWFVLCPDQTLREPKLEQFYCTAAQARANCAPGSLEDVGRFSGASMKKDHRGSQLIRLLSVPQADGFFRQDQTLMAEMIAYCEQDVRAMRAISKGMRDLSGQELADYHVNERVNDRGVRVDVELCRAAIRYATEELDEIQQIVREVTDRAIHSVRSPKMRQWVLDRVGPQALKLMTVFKDGEAKYSIDKSVRGNLLLLAGENPDEVPPDVAEVIQCADDLWASSVAKFQRAANLADRDDGRVRGSFVFAGGAATGRASSFGLQVHNFPRKCAKEPELVRATMAQGGKIVPQYGKRVTDVLKQMLRPALLADEGSTLVVADWSSIEARVNPWLSGRGDDKLEIFRNGGDVYKVNASATFRVPVADVTGDQRQVGKVQELACGFAGGVGAFAAMGRIYGLLLPEPEAKRMVDGWRRANPWAMPFWESLERCYTAAMRHKGKEFTAGRITYLFDGVHLWYALPSGRILCYPYAKLEKDGVTYAKAAWKPAADAKEWPRARLWRGLACENVTQATANDILRHALRTLDGEGFDPVLHVHDEIVLETTDPEAAEQAMQRAMCTPPAWAAGLPLGIETSIMTRYGKG</sequence>